<keyword evidence="2" id="KW-1185">Reference proteome</keyword>
<proteinExistence type="predicted"/>
<reference evidence="2" key="1">
    <citation type="submission" date="2014-04" db="EMBL/GenBank/DDBJ databases">
        <title>Evolutionary Origins and Diversification of the Mycorrhizal Mutualists.</title>
        <authorList>
            <consortium name="DOE Joint Genome Institute"/>
            <consortium name="Mycorrhizal Genomics Consortium"/>
            <person name="Kohler A."/>
            <person name="Kuo A."/>
            <person name="Nagy L.G."/>
            <person name="Floudas D."/>
            <person name="Copeland A."/>
            <person name="Barry K.W."/>
            <person name="Cichocki N."/>
            <person name="Veneault-Fourrey C."/>
            <person name="LaButti K."/>
            <person name="Lindquist E.A."/>
            <person name="Lipzen A."/>
            <person name="Lundell T."/>
            <person name="Morin E."/>
            <person name="Murat C."/>
            <person name="Riley R."/>
            <person name="Ohm R."/>
            <person name="Sun H."/>
            <person name="Tunlid A."/>
            <person name="Henrissat B."/>
            <person name="Grigoriev I.V."/>
            <person name="Hibbett D.S."/>
            <person name="Martin F."/>
        </authorList>
    </citation>
    <scope>NUCLEOTIDE SEQUENCE [LARGE SCALE GENOMIC DNA]</scope>
    <source>
        <strain evidence="2">FD-334 SS-4</strain>
    </source>
</reference>
<accession>A0A0D2KQZ0</accession>
<evidence type="ECO:0000313" key="2">
    <source>
        <dbReference type="Proteomes" id="UP000054270"/>
    </source>
</evidence>
<gene>
    <name evidence="1" type="ORF">HYPSUDRAFT_1045243</name>
</gene>
<dbReference type="AlphaFoldDB" id="A0A0D2KQZ0"/>
<evidence type="ECO:0008006" key="3">
    <source>
        <dbReference type="Google" id="ProtNLM"/>
    </source>
</evidence>
<name>A0A0D2KQZ0_HYPSF</name>
<dbReference type="OrthoDB" id="3130306at2759"/>
<dbReference type="Proteomes" id="UP000054270">
    <property type="component" value="Unassembled WGS sequence"/>
</dbReference>
<sequence>MAPTEGCFPTELIDNIIDEAAVEKSLRGSTFSSMALVSHGCRHRVNKHRFSKISMGVHKTVLPRIQALAQILTSGMWQKNVGVTHHVRSVTLVLGKVDNRNLRSNPSISQAIASILNIIFQGDGTLAHNDSAYTVAIETADYRYADVKGPVRGLPFTILDPTLVGVLYNICQNPSLNTLSLKNIWDVPSSMILSSTITKLLLERAHFARSEIENMSSRNVFHLRNLKYLSLTMSPSLLGSVLGSTAEFPSSLEVVQFRINFAGGYDVLRRLGKSIAHLILTIVHGEVFTNLLHNSLLIFHPQILNPMFPNLESIAVSSTTVASPGYRF</sequence>
<organism evidence="1 2">
    <name type="scientific">Hypholoma sublateritium (strain FD-334 SS-4)</name>
    <dbReference type="NCBI Taxonomy" id="945553"/>
    <lineage>
        <taxon>Eukaryota</taxon>
        <taxon>Fungi</taxon>
        <taxon>Dikarya</taxon>
        <taxon>Basidiomycota</taxon>
        <taxon>Agaricomycotina</taxon>
        <taxon>Agaricomycetes</taxon>
        <taxon>Agaricomycetidae</taxon>
        <taxon>Agaricales</taxon>
        <taxon>Agaricineae</taxon>
        <taxon>Strophariaceae</taxon>
        <taxon>Hypholoma</taxon>
    </lineage>
</organism>
<evidence type="ECO:0000313" key="1">
    <source>
        <dbReference type="EMBL" id="KJA17052.1"/>
    </source>
</evidence>
<protein>
    <recommendedName>
        <fullName evidence="3">F-box domain-containing protein</fullName>
    </recommendedName>
</protein>
<dbReference type="EMBL" id="KN817610">
    <property type="protein sequence ID" value="KJA17052.1"/>
    <property type="molecule type" value="Genomic_DNA"/>
</dbReference>